<protein>
    <submittedName>
        <fullName evidence="5">AMP-binding protein</fullName>
    </submittedName>
</protein>
<dbReference type="Pfam" id="PF13193">
    <property type="entry name" value="AMP-binding_C"/>
    <property type="match status" value="1"/>
</dbReference>
<organism evidence="5 6">
    <name type="scientific">Luteimonas granuli</name>
    <dbReference type="NCBI Taxonomy" id="1176533"/>
    <lineage>
        <taxon>Bacteria</taxon>
        <taxon>Pseudomonadati</taxon>
        <taxon>Pseudomonadota</taxon>
        <taxon>Gammaproteobacteria</taxon>
        <taxon>Lysobacterales</taxon>
        <taxon>Lysobacteraceae</taxon>
        <taxon>Luteimonas</taxon>
    </lineage>
</organism>
<keyword evidence="6" id="KW-1185">Reference proteome</keyword>
<dbReference type="AlphaFoldDB" id="A0A518N6G5"/>
<dbReference type="GO" id="GO:0031956">
    <property type="term" value="F:medium-chain fatty acid-CoA ligase activity"/>
    <property type="evidence" value="ECO:0007669"/>
    <property type="project" value="TreeGrafter"/>
</dbReference>
<dbReference type="SUPFAM" id="SSF56801">
    <property type="entry name" value="Acetyl-CoA synthetase-like"/>
    <property type="match status" value="1"/>
</dbReference>
<evidence type="ECO:0000313" key="6">
    <source>
        <dbReference type="Proteomes" id="UP000316584"/>
    </source>
</evidence>
<evidence type="ECO:0000256" key="2">
    <source>
        <dbReference type="ARBA" id="ARBA00022598"/>
    </source>
</evidence>
<feature type="domain" description="AMP-binding enzyme C-terminal" evidence="4">
    <location>
        <begin position="474"/>
        <end position="549"/>
    </location>
</feature>
<keyword evidence="2" id="KW-0436">Ligase</keyword>
<dbReference type="OrthoDB" id="9803968at2"/>
<gene>
    <name evidence="5" type="ORF">FPZ22_11900</name>
</gene>
<dbReference type="Gene3D" id="3.30.300.30">
    <property type="match status" value="1"/>
</dbReference>
<evidence type="ECO:0000313" key="5">
    <source>
        <dbReference type="EMBL" id="QDW67492.1"/>
    </source>
</evidence>
<dbReference type="EMBL" id="CP042218">
    <property type="protein sequence ID" value="QDW67492.1"/>
    <property type="molecule type" value="Genomic_DNA"/>
</dbReference>
<dbReference type="GO" id="GO:0006631">
    <property type="term" value="P:fatty acid metabolic process"/>
    <property type="evidence" value="ECO:0007669"/>
    <property type="project" value="TreeGrafter"/>
</dbReference>
<name>A0A518N6G5_9GAMM</name>
<dbReference type="InterPro" id="IPR045851">
    <property type="entry name" value="AMP-bd_C_sf"/>
</dbReference>
<comment type="similarity">
    <text evidence="1">Belongs to the ATP-dependent AMP-binding enzyme family.</text>
</comment>
<feature type="domain" description="AMP-dependent synthetase/ligase" evidence="3">
    <location>
        <begin position="31"/>
        <end position="423"/>
    </location>
</feature>
<dbReference type="FunFam" id="3.30.300.30:FF:000008">
    <property type="entry name" value="2,3-dihydroxybenzoate-AMP ligase"/>
    <property type="match status" value="1"/>
</dbReference>
<dbReference type="PANTHER" id="PTHR43201:SF5">
    <property type="entry name" value="MEDIUM-CHAIN ACYL-COA LIGASE ACSF2, MITOCHONDRIAL"/>
    <property type="match status" value="1"/>
</dbReference>
<evidence type="ECO:0000259" key="3">
    <source>
        <dbReference type="Pfam" id="PF00501"/>
    </source>
</evidence>
<evidence type="ECO:0000259" key="4">
    <source>
        <dbReference type="Pfam" id="PF13193"/>
    </source>
</evidence>
<dbReference type="InterPro" id="IPR000873">
    <property type="entry name" value="AMP-dep_synth/lig_dom"/>
</dbReference>
<reference evidence="5 6" key="1">
    <citation type="submission" date="2019-07" db="EMBL/GenBank/DDBJ databases">
        <title>Full genome sequence of Luteimonas sp. Gr-4.</title>
        <authorList>
            <person name="Im W.-T."/>
        </authorList>
    </citation>
    <scope>NUCLEOTIDE SEQUENCE [LARGE SCALE GENOMIC DNA]</scope>
    <source>
        <strain evidence="5 6">Gr-4</strain>
    </source>
</reference>
<sequence>MTVTSLPAPSHVRGDTSQPLLRETVGAMLARIADAWPEREALVVPPQGVRWTWREFDGRVTRLAAGLLALGLERGDRIGIWSLNRSEWTLMQFASARAGLVLVNINPAYRTHELEYALKLVDCKALVLARRFKTSDYVALLREIAPELDSTPPGHLRSSRLPTLRHAILLGDDAEGDGSPGAWRFDDIADCRDPDAHARLAAMQPLLDPHDAINIQFTSGTMGSPKGATLTHHNVVNNGFFIGERLRFTERDRLCIPVPFYHTFGMVLANLAAVTHGTCMVLPGEGFDADATLRTVQEERCTALHGVPTMFIAMLSHPRFADFDLSTLRTGIMAGSNCPIEVMRQVTERMHMSDVTICYGMTETSPVSFQTTADDPVDRRVDSVGRIHPHVEVRIADRHGNTVPRGVVGELHTRGYSVMRGYWNDPVRTAEAIDADGWMHTGDLATIDDDGYCRIVGRLKDMLIRGGENIYPREIEEFLYEHPDILDVQVFGVPDPVYGEEVCAWIRLADGASLDADDVRDYCRGRIAHYKIPRYVEFVDAYPLTVSGKVQKHLMRDEMARRLSGRA</sequence>
<proteinExistence type="inferred from homology"/>
<accession>A0A518N6G5</accession>
<dbReference type="CDD" id="cd05917">
    <property type="entry name" value="FACL_like_2"/>
    <property type="match status" value="1"/>
</dbReference>
<dbReference type="InterPro" id="IPR025110">
    <property type="entry name" value="AMP-bd_C"/>
</dbReference>
<dbReference type="NCBIfam" id="NF009233">
    <property type="entry name" value="PRK12583.1"/>
    <property type="match status" value="1"/>
</dbReference>
<dbReference type="Pfam" id="PF00501">
    <property type="entry name" value="AMP-binding"/>
    <property type="match status" value="1"/>
</dbReference>
<evidence type="ECO:0000256" key="1">
    <source>
        <dbReference type="ARBA" id="ARBA00006432"/>
    </source>
</evidence>
<dbReference type="InterPro" id="IPR042099">
    <property type="entry name" value="ANL_N_sf"/>
</dbReference>
<dbReference type="FunFam" id="3.40.50.12780:FF:000003">
    <property type="entry name" value="Long-chain-fatty-acid--CoA ligase FadD"/>
    <property type="match status" value="1"/>
</dbReference>
<dbReference type="RefSeq" id="WP_144893232.1">
    <property type="nucleotide sequence ID" value="NZ_CP042218.1"/>
</dbReference>
<dbReference type="PANTHER" id="PTHR43201">
    <property type="entry name" value="ACYL-COA SYNTHETASE"/>
    <property type="match status" value="1"/>
</dbReference>
<dbReference type="Gene3D" id="3.40.50.12780">
    <property type="entry name" value="N-terminal domain of ligase-like"/>
    <property type="match status" value="1"/>
</dbReference>
<dbReference type="KEGG" id="lug:FPZ22_11900"/>
<dbReference type="Proteomes" id="UP000316584">
    <property type="component" value="Chromosome"/>
</dbReference>